<feature type="domain" description="NrtR DNA-binding winged helix" evidence="2">
    <location>
        <begin position="245"/>
        <end position="302"/>
    </location>
</feature>
<dbReference type="Gene3D" id="3.90.79.10">
    <property type="entry name" value="Nucleoside Triphosphate Pyrophosphohydrolase"/>
    <property type="match status" value="2"/>
</dbReference>
<dbReference type="CDD" id="cd18873">
    <property type="entry name" value="NUDIX_NadM_like"/>
    <property type="match status" value="1"/>
</dbReference>
<evidence type="ECO:0000313" key="4">
    <source>
        <dbReference type="Proteomes" id="UP000831786"/>
    </source>
</evidence>
<dbReference type="InterPro" id="IPR036390">
    <property type="entry name" value="WH_DNA-bd_sf"/>
</dbReference>
<feature type="region of interest" description="Disordered" evidence="1">
    <location>
        <begin position="281"/>
        <end position="324"/>
    </location>
</feature>
<evidence type="ECO:0000256" key="1">
    <source>
        <dbReference type="SAM" id="MobiDB-lite"/>
    </source>
</evidence>
<dbReference type="SUPFAM" id="SSF46785">
    <property type="entry name" value="Winged helix' DNA-binding domain"/>
    <property type="match status" value="1"/>
</dbReference>
<dbReference type="InterPro" id="IPR015797">
    <property type="entry name" value="NUDIX_hydrolase-like_dom_sf"/>
</dbReference>
<dbReference type="Proteomes" id="UP000831786">
    <property type="component" value="Chromosome"/>
</dbReference>
<evidence type="ECO:0000259" key="2">
    <source>
        <dbReference type="Pfam" id="PF21906"/>
    </source>
</evidence>
<gene>
    <name evidence="3" type="ORF">MUN78_10795</name>
</gene>
<dbReference type="PANTHER" id="PTHR43736:SF4">
    <property type="entry name" value="SLR1690 PROTEIN"/>
    <property type="match status" value="1"/>
</dbReference>
<feature type="region of interest" description="Disordered" evidence="1">
    <location>
        <begin position="140"/>
        <end position="184"/>
    </location>
</feature>
<feature type="compositionally biased region" description="Basic and acidic residues" evidence="1">
    <location>
        <begin position="141"/>
        <end position="152"/>
    </location>
</feature>
<dbReference type="InterPro" id="IPR054105">
    <property type="entry name" value="WHD_NrtR"/>
</dbReference>
<organism evidence="3 4">
    <name type="scientific">Leucobacter allii</name>
    <dbReference type="NCBI Taxonomy" id="2932247"/>
    <lineage>
        <taxon>Bacteria</taxon>
        <taxon>Bacillati</taxon>
        <taxon>Actinomycetota</taxon>
        <taxon>Actinomycetes</taxon>
        <taxon>Micrococcales</taxon>
        <taxon>Microbacteriaceae</taxon>
        <taxon>Leucobacter</taxon>
    </lineage>
</organism>
<name>A0ABY4FIF5_9MICO</name>
<proteinExistence type="predicted"/>
<sequence length="324" mass="33997">MDYGSASASERQYLPPAVAVSAVAFALRPPDEASIGDAGTREPGGASPGRGSTTLWIPLVRRTRAPFLGRWALPGGPTRWNETLTDTALRALRDAVLRSPAALEQLYSFGSVERSAEAQRLVTIAYWALYGEEEIARAPGRRADGAARRDPGAPDGAPAAAASTAPARWDDPAPAGDLGASDAAPIAAGGAAPAAGGASAGPDPNVAWFSADELPPLAFDHAEIVATALARLRSKTAYTDVAHRFLGECFTLGRLRSVTEAVLGRTVDPANFRRQALAQGRLEETGELETGSPHRPAKLYRFRDTADAPDPNATDMHAPTRSRS</sequence>
<dbReference type="InterPro" id="IPR036388">
    <property type="entry name" value="WH-like_DNA-bd_sf"/>
</dbReference>
<dbReference type="PANTHER" id="PTHR43736">
    <property type="entry name" value="ADP-RIBOSE PYROPHOSPHATASE"/>
    <property type="match status" value="1"/>
</dbReference>
<protein>
    <recommendedName>
        <fullName evidence="2">NrtR DNA-binding winged helix domain-containing protein</fullName>
    </recommendedName>
</protein>
<dbReference type="Gene3D" id="1.10.10.10">
    <property type="entry name" value="Winged helix-like DNA-binding domain superfamily/Winged helix DNA-binding domain"/>
    <property type="match status" value="1"/>
</dbReference>
<feature type="compositionally biased region" description="Low complexity" evidence="1">
    <location>
        <begin position="153"/>
        <end position="167"/>
    </location>
</feature>
<dbReference type="RefSeq" id="WP_244726384.1">
    <property type="nucleotide sequence ID" value="NZ_CP095045.1"/>
</dbReference>
<dbReference type="Pfam" id="PF21906">
    <property type="entry name" value="WHD_NrtR"/>
    <property type="match status" value="1"/>
</dbReference>
<evidence type="ECO:0000313" key="3">
    <source>
        <dbReference type="EMBL" id="UOQ56180.1"/>
    </source>
</evidence>
<feature type="region of interest" description="Disordered" evidence="1">
    <location>
        <begin position="33"/>
        <end position="53"/>
    </location>
</feature>
<dbReference type="SUPFAM" id="SSF55811">
    <property type="entry name" value="Nudix"/>
    <property type="match status" value="1"/>
</dbReference>
<accession>A0ABY4FIF5</accession>
<reference evidence="3 4" key="1">
    <citation type="submission" date="2022-04" db="EMBL/GenBank/DDBJ databases">
        <title>Leucobacter sp. isolated from rhizosphere of garlic.</title>
        <authorList>
            <person name="Won M."/>
            <person name="Lee C.-M."/>
            <person name="Woen H.-Y."/>
            <person name="Kwon S.-W."/>
        </authorList>
    </citation>
    <scope>NUCLEOTIDE SEQUENCE [LARGE SCALE GENOMIC DNA]</scope>
    <source>
        <strain evidence="3 4">H21R-40</strain>
    </source>
</reference>
<keyword evidence="4" id="KW-1185">Reference proteome</keyword>
<dbReference type="EMBL" id="CP095045">
    <property type="protein sequence ID" value="UOQ56180.1"/>
    <property type="molecule type" value="Genomic_DNA"/>
</dbReference>